<accession>G2XT19</accession>
<reference evidence="2" key="1">
    <citation type="journal article" date="2011" name="PLoS Genet.">
        <title>Genomic analysis of the necrotrophic fungal pathogens Sclerotinia sclerotiorum and Botrytis cinerea.</title>
        <authorList>
            <person name="Amselem J."/>
            <person name="Cuomo C.A."/>
            <person name="van Kan J.A."/>
            <person name="Viaud M."/>
            <person name="Benito E.P."/>
            <person name="Couloux A."/>
            <person name="Coutinho P.M."/>
            <person name="de Vries R.P."/>
            <person name="Dyer P.S."/>
            <person name="Fillinger S."/>
            <person name="Fournier E."/>
            <person name="Gout L."/>
            <person name="Hahn M."/>
            <person name="Kohn L."/>
            <person name="Lapalu N."/>
            <person name="Plummer K.M."/>
            <person name="Pradier J.M."/>
            <person name="Quevillon E."/>
            <person name="Sharon A."/>
            <person name="Simon A."/>
            <person name="ten Have A."/>
            <person name="Tudzynski B."/>
            <person name="Tudzynski P."/>
            <person name="Wincker P."/>
            <person name="Andrew M."/>
            <person name="Anthouard V."/>
            <person name="Beever R.E."/>
            <person name="Beffa R."/>
            <person name="Benoit I."/>
            <person name="Bouzid O."/>
            <person name="Brault B."/>
            <person name="Chen Z."/>
            <person name="Choquer M."/>
            <person name="Collemare J."/>
            <person name="Cotton P."/>
            <person name="Danchin E.G."/>
            <person name="Da Silva C."/>
            <person name="Gautier A."/>
            <person name="Giraud C."/>
            <person name="Giraud T."/>
            <person name="Gonzalez C."/>
            <person name="Grossetete S."/>
            <person name="Guldener U."/>
            <person name="Henrissat B."/>
            <person name="Howlett B.J."/>
            <person name="Kodira C."/>
            <person name="Kretschmer M."/>
            <person name="Lappartient A."/>
            <person name="Leroch M."/>
            <person name="Levis C."/>
            <person name="Mauceli E."/>
            <person name="Neuveglise C."/>
            <person name="Oeser B."/>
            <person name="Pearson M."/>
            <person name="Poulain J."/>
            <person name="Poussereau N."/>
            <person name="Quesneville H."/>
            <person name="Rascle C."/>
            <person name="Schumacher J."/>
            <person name="Segurens B."/>
            <person name="Sexton A."/>
            <person name="Silva E."/>
            <person name="Sirven C."/>
            <person name="Soanes D.M."/>
            <person name="Talbot N.J."/>
            <person name="Templeton M."/>
            <person name="Yandava C."/>
            <person name="Yarden O."/>
            <person name="Zeng Q."/>
            <person name="Rollins J.A."/>
            <person name="Lebrun M.H."/>
            <person name="Dickman M."/>
        </authorList>
    </citation>
    <scope>NUCLEOTIDE SEQUENCE [LARGE SCALE GENOMIC DNA]</scope>
    <source>
        <strain evidence="2">T4</strain>
    </source>
</reference>
<evidence type="ECO:0000313" key="1">
    <source>
        <dbReference type="EMBL" id="CCD43733.1"/>
    </source>
</evidence>
<gene>
    <name evidence="1" type="ORF">BofuT4_uP009810.1</name>
</gene>
<dbReference type="HOGENOM" id="CLU_3086938_0_0_1"/>
<evidence type="ECO:0000313" key="2">
    <source>
        <dbReference type="Proteomes" id="UP000008177"/>
    </source>
</evidence>
<dbReference type="AlphaFoldDB" id="G2XT19"/>
<dbReference type="EMBL" id="FQ790265">
    <property type="protein sequence ID" value="CCD43733.1"/>
    <property type="molecule type" value="Genomic_DNA"/>
</dbReference>
<organism evidence="1 2">
    <name type="scientific">Botryotinia fuckeliana (strain T4)</name>
    <name type="common">Noble rot fungus</name>
    <name type="synonym">Botrytis cinerea</name>
    <dbReference type="NCBI Taxonomy" id="999810"/>
    <lineage>
        <taxon>Eukaryota</taxon>
        <taxon>Fungi</taxon>
        <taxon>Dikarya</taxon>
        <taxon>Ascomycota</taxon>
        <taxon>Pezizomycotina</taxon>
        <taxon>Leotiomycetes</taxon>
        <taxon>Helotiales</taxon>
        <taxon>Sclerotiniaceae</taxon>
        <taxon>Botrytis</taxon>
    </lineage>
</organism>
<name>G2XT19_BOTF4</name>
<dbReference type="InParanoid" id="G2XT19"/>
<proteinExistence type="predicted"/>
<protein>
    <submittedName>
        <fullName evidence="1">Uncharacterized protein</fullName>
    </submittedName>
</protein>
<sequence>MTTNSTWPQPSVYSAASSYPHCTRPACGYYPSPGAPTITKIEDSNVQEIHVP</sequence>
<dbReference type="Proteomes" id="UP000008177">
    <property type="component" value="Unplaced contigs"/>
</dbReference>